<dbReference type="EMBL" id="JAFKCZ010000012">
    <property type="protein sequence ID" value="MBN7798103.1"/>
    <property type="molecule type" value="Genomic_DNA"/>
</dbReference>
<comment type="caution">
    <text evidence="1">The sequence shown here is derived from an EMBL/GenBank/DDBJ whole genome shotgun (WGS) entry which is preliminary data.</text>
</comment>
<keyword evidence="2" id="KW-1185">Reference proteome</keyword>
<dbReference type="RefSeq" id="WP_206561549.1">
    <property type="nucleotide sequence ID" value="NZ_JAFKCZ010000012.1"/>
</dbReference>
<proteinExistence type="predicted"/>
<organism evidence="1 2">
    <name type="scientific">Parahaliea mediterranea</name>
    <dbReference type="NCBI Taxonomy" id="651086"/>
    <lineage>
        <taxon>Bacteria</taxon>
        <taxon>Pseudomonadati</taxon>
        <taxon>Pseudomonadota</taxon>
        <taxon>Gammaproteobacteria</taxon>
        <taxon>Cellvibrionales</taxon>
        <taxon>Halieaceae</taxon>
        <taxon>Parahaliea</taxon>
    </lineage>
</organism>
<accession>A0A939DHG8</accession>
<evidence type="ECO:0008006" key="3">
    <source>
        <dbReference type="Google" id="ProtNLM"/>
    </source>
</evidence>
<dbReference type="Proteomes" id="UP000664303">
    <property type="component" value="Unassembled WGS sequence"/>
</dbReference>
<gene>
    <name evidence="1" type="ORF">JYP50_15950</name>
</gene>
<dbReference type="SUPFAM" id="SSF54593">
    <property type="entry name" value="Glyoxalase/Bleomycin resistance protein/Dihydroxybiphenyl dioxygenase"/>
    <property type="match status" value="1"/>
</dbReference>
<evidence type="ECO:0000313" key="1">
    <source>
        <dbReference type="EMBL" id="MBN7798103.1"/>
    </source>
</evidence>
<evidence type="ECO:0000313" key="2">
    <source>
        <dbReference type="Proteomes" id="UP000664303"/>
    </source>
</evidence>
<protein>
    <recommendedName>
        <fullName evidence="3">VOC family protein</fullName>
    </recommendedName>
</protein>
<dbReference type="Gene3D" id="3.10.180.10">
    <property type="entry name" value="2,3-Dihydroxybiphenyl 1,2-Dioxygenase, domain 1"/>
    <property type="match status" value="1"/>
</dbReference>
<dbReference type="InterPro" id="IPR029068">
    <property type="entry name" value="Glyas_Bleomycin-R_OHBP_Dase"/>
</dbReference>
<dbReference type="AlphaFoldDB" id="A0A939DHG8"/>
<name>A0A939DHG8_9GAMM</name>
<reference evidence="1" key="1">
    <citation type="submission" date="2021-02" db="EMBL/GenBank/DDBJ databases">
        <title>PHA producing bacteria isolated from coastal sediment in Guangdong, Shenzhen.</title>
        <authorList>
            <person name="Zheng W."/>
            <person name="Yu S."/>
            <person name="Huang Y."/>
        </authorList>
    </citation>
    <scope>NUCLEOTIDE SEQUENCE</scope>
    <source>
        <strain evidence="1">TN14-10</strain>
    </source>
</reference>
<sequence>MIGYVTLGTNDMERAKYFYTTLLAPLGASVLMDMGRFAAIGNTPGAPMLSICTPWDGEPSTVGNGTMVAIPHGG</sequence>